<feature type="transmembrane region" description="Helical" evidence="1">
    <location>
        <begin position="12"/>
        <end position="37"/>
    </location>
</feature>
<dbReference type="OrthoDB" id="10259513at2759"/>
<dbReference type="InterPro" id="IPR034804">
    <property type="entry name" value="SQR/QFR_C/D"/>
</dbReference>
<dbReference type="PANTHER" id="PTHR38409:SF1">
    <property type="entry name" value="MITOCHONDRIAL ADAPTER PROTEIN MCP1"/>
    <property type="match status" value="1"/>
</dbReference>
<dbReference type="EMBL" id="LGAV01000011">
    <property type="protein sequence ID" value="KOS12533.1"/>
    <property type="molecule type" value="Genomic_DNA"/>
</dbReference>
<keyword evidence="1" id="KW-0812">Transmembrane</keyword>
<keyword evidence="1" id="KW-0472">Membrane</keyword>
<evidence type="ECO:0000259" key="2">
    <source>
        <dbReference type="Pfam" id="PF07950"/>
    </source>
</evidence>
<keyword evidence="1" id="KW-1133">Transmembrane helix</keyword>
<gene>
    <name evidence="3" type="ORF">Malapachy_2873</name>
</gene>
<dbReference type="GO" id="GO:0016020">
    <property type="term" value="C:membrane"/>
    <property type="evidence" value="ECO:0007669"/>
    <property type="project" value="InterPro"/>
</dbReference>
<keyword evidence="4" id="KW-1185">Reference proteome</keyword>
<dbReference type="RefSeq" id="XP_017990165.1">
    <property type="nucleotide sequence ID" value="XM_018137359.1"/>
</dbReference>
<dbReference type="GO" id="GO:0055088">
    <property type="term" value="P:lipid homeostasis"/>
    <property type="evidence" value="ECO:0007669"/>
    <property type="project" value="InterPro"/>
</dbReference>
<evidence type="ECO:0000256" key="1">
    <source>
        <dbReference type="SAM" id="Phobius"/>
    </source>
</evidence>
<name>A0A0M9VMQ5_9BASI</name>
<dbReference type="GeneID" id="28729235"/>
<feature type="transmembrane region" description="Helical" evidence="1">
    <location>
        <begin position="195"/>
        <end position="215"/>
    </location>
</feature>
<dbReference type="InterPro" id="IPR012472">
    <property type="entry name" value="MCP1_TM"/>
</dbReference>
<dbReference type="InterPro" id="IPR039960">
    <property type="entry name" value="MCP1"/>
</dbReference>
<evidence type="ECO:0000313" key="3">
    <source>
        <dbReference type="EMBL" id="KOS12533.1"/>
    </source>
</evidence>
<evidence type="ECO:0000313" key="4">
    <source>
        <dbReference type="Proteomes" id="UP000037751"/>
    </source>
</evidence>
<dbReference type="SUPFAM" id="SSF81343">
    <property type="entry name" value="Fumarate reductase respiratory complex transmembrane subunits"/>
    <property type="match status" value="1"/>
</dbReference>
<feature type="domain" description="Mitochondrial adapter protein MCP1 transmembrane" evidence="2">
    <location>
        <begin position="117"/>
        <end position="197"/>
    </location>
</feature>
<feature type="transmembrane region" description="Helical" evidence="1">
    <location>
        <begin position="149"/>
        <end position="174"/>
    </location>
</feature>
<organism evidence="3 4">
    <name type="scientific">Malassezia pachydermatis</name>
    <dbReference type="NCBI Taxonomy" id="77020"/>
    <lineage>
        <taxon>Eukaryota</taxon>
        <taxon>Fungi</taxon>
        <taxon>Dikarya</taxon>
        <taxon>Basidiomycota</taxon>
        <taxon>Ustilaginomycotina</taxon>
        <taxon>Malasseziomycetes</taxon>
        <taxon>Malasseziales</taxon>
        <taxon>Malasseziaceae</taxon>
        <taxon>Malassezia</taxon>
    </lineage>
</organism>
<dbReference type="PANTHER" id="PTHR38409">
    <property type="entry name" value="MDM10-COMPLEMENTING PROTEIN 1"/>
    <property type="match status" value="1"/>
</dbReference>
<dbReference type="VEuPathDB" id="FungiDB:Malapachy_2873"/>
<proteinExistence type="predicted"/>
<sequence>MSSSSRTWRQRVFRIATAAQTISSATLGSVLIVHLAAPVVASLTGPAAVDMSNQMILLGREWYQRAWIEPVLVYGSFSLHILSSLVRRALLHRPTLCWPWHWRWETWHSVCGWILTPLVCAHVLVNRIVPQQSSLPISGLSPSELDMSYVSYALAASPITTWSVYVLLSVTGAVHIVGGAMKLMRRRKMRVRAQYGLTTAFALAAMLLVGTSAIAQDGLASVAPTAMERMAACYRQVVPWRWVGI</sequence>
<reference evidence="3 4" key="1">
    <citation type="submission" date="2015-07" db="EMBL/GenBank/DDBJ databases">
        <title>Draft Genome Sequence of Malassezia furfur CBS1878 and Malassezia pachydermatis CBS1879.</title>
        <authorList>
            <person name="Triana S."/>
            <person name="Ohm R."/>
            <person name="Gonzalez A."/>
            <person name="DeCock H."/>
            <person name="Restrepo S."/>
            <person name="Celis A."/>
        </authorList>
    </citation>
    <scope>NUCLEOTIDE SEQUENCE [LARGE SCALE GENOMIC DNA]</scope>
    <source>
        <strain evidence="3 4">CBS 1879</strain>
    </source>
</reference>
<accession>A0A0M9VMQ5</accession>
<dbReference type="AlphaFoldDB" id="A0A0M9VMQ5"/>
<protein>
    <recommendedName>
        <fullName evidence="2">Mitochondrial adapter protein MCP1 transmembrane domain-containing protein</fullName>
    </recommendedName>
</protein>
<dbReference type="Pfam" id="PF07950">
    <property type="entry name" value="MCP1_TM"/>
    <property type="match status" value="1"/>
</dbReference>
<comment type="caution">
    <text evidence="3">The sequence shown here is derived from an EMBL/GenBank/DDBJ whole genome shotgun (WGS) entry which is preliminary data.</text>
</comment>
<dbReference type="Proteomes" id="UP000037751">
    <property type="component" value="Unassembled WGS sequence"/>
</dbReference>